<dbReference type="Proteomes" id="UP000190648">
    <property type="component" value="Unassembled WGS sequence"/>
</dbReference>
<keyword evidence="3" id="KW-1185">Reference proteome</keyword>
<feature type="region of interest" description="Disordered" evidence="1">
    <location>
        <begin position="1"/>
        <end position="26"/>
    </location>
</feature>
<dbReference type="AlphaFoldDB" id="A0A1V4JID4"/>
<name>A0A1V4JID4_PATFA</name>
<sequence length="93" mass="10671">MKQQFLAHSCRKGTTSRRKKTQHTQDLESLLQRKIRMSVTKIRTSVTKIRTSVTESSFQILATKQLPPRLNFEDEEALAILLHFPPHGLSPSD</sequence>
<dbReference type="EMBL" id="LSYS01007350">
    <property type="protein sequence ID" value="OPJ71844.1"/>
    <property type="molecule type" value="Genomic_DNA"/>
</dbReference>
<proteinExistence type="predicted"/>
<reference evidence="2 3" key="1">
    <citation type="submission" date="2016-02" db="EMBL/GenBank/DDBJ databases">
        <title>Band-tailed pigeon sequencing and assembly.</title>
        <authorList>
            <person name="Soares A.E."/>
            <person name="Novak B.J."/>
            <person name="Rice E.S."/>
            <person name="O'Connell B."/>
            <person name="Chang D."/>
            <person name="Weber S."/>
            <person name="Shapiro B."/>
        </authorList>
    </citation>
    <scope>NUCLEOTIDE SEQUENCE [LARGE SCALE GENOMIC DNA]</scope>
    <source>
        <strain evidence="2">BTP2013</strain>
        <tissue evidence="2">Blood</tissue>
    </source>
</reference>
<gene>
    <name evidence="2" type="ORF">AV530_020109</name>
</gene>
<comment type="caution">
    <text evidence="2">The sequence shown here is derived from an EMBL/GenBank/DDBJ whole genome shotgun (WGS) entry which is preliminary data.</text>
</comment>
<protein>
    <submittedName>
        <fullName evidence="2">Uncharacterized protein</fullName>
    </submittedName>
</protein>
<accession>A0A1V4JID4</accession>
<feature type="compositionally biased region" description="Basic residues" evidence="1">
    <location>
        <begin position="9"/>
        <end position="22"/>
    </location>
</feature>
<evidence type="ECO:0000313" key="2">
    <source>
        <dbReference type="EMBL" id="OPJ71844.1"/>
    </source>
</evidence>
<evidence type="ECO:0000313" key="3">
    <source>
        <dbReference type="Proteomes" id="UP000190648"/>
    </source>
</evidence>
<organism evidence="2 3">
    <name type="scientific">Patagioenas fasciata monilis</name>
    <dbReference type="NCBI Taxonomy" id="372326"/>
    <lineage>
        <taxon>Eukaryota</taxon>
        <taxon>Metazoa</taxon>
        <taxon>Chordata</taxon>
        <taxon>Craniata</taxon>
        <taxon>Vertebrata</taxon>
        <taxon>Euteleostomi</taxon>
        <taxon>Archelosauria</taxon>
        <taxon>Archosauria</taxon>
        <taxon>Dinosauria</taxon>
        <taxon>Saurischia</taxon>
        <taxon>Theropoda</taxon>
        <taxon>Coelurosauria</taxon>
        <taxon>Aves</taxon>
        <taxon>Neognathae</taxon>
        <taxon>Neoaves</taxon>
        <taxon>Columbimorphae</taxon>
        <taxon>Columbiformes</taxon>
        <taxon>Columbidae</taxon>
        <taxon>Patagioenas</taxon>
    </lineage>
</organism>
<evidence type="ECO:0000256" key="1">
    <source>
        <dbReference type="SAM" id="MobiDB-lite"/>
    </source>
</evidence>